<name>A0A2P2N9T7_RHIMU</name>
<organism evidence="1">
    <name type="scientific">Rhizophora mucronata</name>
    <name type="common">Asiatic mangrove</name>
    <dbReference type="NCBI Taxonomy" id="61149"/>
    <lineage>
        <taxon>Eukaryota</taxon>
        <taxon>Viridiplantae</taxon>
        <taxon>Streptophyta</taxon>
        <taxon>Embryophyta</taxon>
        <taxon>Tracheophyta</taxon>
        <taxon>Spermatophyta</taxon>
        <taxon>Magnoliopsida</taxon>
        <taxon>eudicotyledons</taxon>
        <taxon>Gunneridae</taxon>
        <taxon>Pentapetalae</taxon>
        <taxon>rosids</taxon>
        <taxon>fabids</taxon>
        <taxon>Malpighiales</taxon>
        <taxon>Rhizophoraceae</taxon>
        <taxon>Rhizophora</taxon>
    </lineage>
</organism>
<dbReference type="AlphaFoldDB" id="A0A2P2N9T7"/>
<reference evidence="1" key="1">
    <citation type="submission" date="2018-02" db="EMBL/GenBank/DDBJ databases">
        <title>Rhizophora mucronata_Transcriptome.</title>
        <authorList>
            <person name="Meera S.P."/>
            <person name="Sreeshan A."/>
            <person name="Augustine A."/>
        </authorList>
    </citation>
    <scope>NUCLEOTIDE SEQUENCE</scope>
    <source>
        <tissue evidence="1">Leaf</tissue>
    </source>
</reference>
<evidence type="ECO:0000313" key="1">
    <source>
        <dbReference type="EMBL" id="MBX39234.1"/>
    </source>
</evidence>
<proteinExistence type="predicted"/>
<protein>
    <submittedName>
        <fullName evidence="1">Uncharacterized protein</fullName>
    </submittedName>
</protein>
<accession>A0A2P2N9T7</accession>
<dbReference type="EMBL" id="GGEC01058750">
    <property type="protein sequence ID" value="MBX39234.1"/>
    <property type="molecule type" value="Transcribed_RNA"/>
</dbReference>
<sequence>MIKPFLSVLYYDLILYHQLE</sequence>